<feature type="transmembrane region" description="Helical" evidence="1">
    <location>
        <begin position="58"/>
        <end position="82"/>
    </location>
</feature>
<dbReference type="Proteomes" id="UP000712080">
    <property type="component" value="Unassembled WGS sequence"/>
</dbReference>
<feature type="transmembrane region" description="Helical" evidence="1">
    <location>
        <begin position="94"/>
        <end position="116"/>
    </location>
</feature>
<keyword evidence="1" id="KW-0472">Membrane</keyword>
<keyword evidence="3" id="KW-1185">Reference proteome</keyword>
<dbReference type="EMBL" id="JAAMPU010000077">
    <property type="protein sequence ID" value="NMH26479.1"/>
    <property type="molecule type" value="Genomic_DNA"/>
</dbReference>
<name>A0A972FNH4_9FLAO</name>
<feature type="transmembrane region" description="Helical" evidence="1">
    <location>
        <begin position="20"/>
        <end position="46"/>
    </location>
</feature>
<keyword evidence="1" id="KW-1133">Transmembrane helix</keyword>
<proteinExistence type="predicted"/>
<dbReference type="AlphaFoldDB" id="A0A972FNH4"/>
<accession>A0A972FNH4</accession>
<evidence type="ECO:0000256" key="1">
    <source>
        <dbReference type="SAM" id="Phobius"/>
    </source>
</evidence>
<comment type="caution">
    <text evidence="2">The sequence shown here is derived from an EMBL/GenBank/DDBJ whole genome shotgun (WGS) entry which is preliminary data.</text>
</comment>
<gene>
    <name evidence="2" type="ORF">G6047_00410</name>
</gene>
<protein>
    <submittedName>
        <fullName evidence="2">Uncharacterized protein</fullName>
    </submittedName>
</protein>
<reference evidence="2" key="1">
    <citation type="submission" date="2020-02" db="EMBL/GenBank/DDBJ databases">
        <title>Flavobacterium sp. genome.</title>
        <authorList>
            <person name="Jung H.S."/>
            <person name="Baek J.H."/>
            <person name="Jeon C.O."/>
        </authorList>
    </citation>
    <scope>NUCLEOTIDE SEQUENCE</scope>
    <source>
        <strain evidence="2">SE-s28</strain>
    </source>
</reference>
<organism evidence="2 3">
    <name type="scientific">Flavobacterium silvaticum</name>
    <dbReference type="NCBI Taxonomy" id="1852020"/>
    <lineage>
        <taxon>Bacteria</taxon>
        <taxon>Pseudomonadati</taxon>
        <taxon>Bacteroidota</taxon>
        <taxon>Flavobacteriia</taxon>
        <taxon>Flavobacteriales</taxon>
        <taxon>Flavobacteriaceae</taxon>
        <taxon>Flavobacterium</taxon>
    </lineage>
</organism>
<keyword evidence="1" id="KW-0812">Transmembrane</keyword>
<evidence type="ECO:0000313" key="3">
    <source>
        <dbReference type="Proteomes" id="UP000712080"/>
    </source>
</evidence>
<evidence type="ECO:0000313" key="2">
    <source>
        <dbReference type="EMBL" id="NMH26479.1"/>
    </source>
</evidence>
<sequence length="121" mass="13501">MTKNPTLPVQTDFLEKFGEIAVQSPTAIVTSVLSTLLGYGISFLIFDYRKPAGKKKASVYFHAVIGLTYTAFIFIVSNFSIMKRDMTAEDINKAMPFTLMISFAVAFLIIVSVSIYKEIKK</sequence>
<dbReference type="RefSeq" id="WP_169525342.1">
    <property type="nucleotide sequence ID" value="NZ_JAAMPU010000077.1"/>
</dbReference>